<sequence length="52" mass="6476">MKMLSITMGFEHIFDKQRWVFQQQQQRSKAQIKLHETHHKHILRVRISYLKD</sequence>
<proteinExistence type="predicted"/>
<reference evidence="1" key="1">
    <citation type="submission" date="2022-02" db="EMBL/GenBank/DDBJ databases">
        <title>Plant Genome Project.</title>
        <authorList>
            <person name="Zhang R.-G."/>
        </authorList>
    </citation>
    <scope>NUCLEOTIDE SEQUENCE</scope>
    <source>
        <strain evidence="1">AT1</strain>
    </source>
</reference>
<dbReference type="EMBL" id="CM046388">
    <property type="protein sequence ID" value="KAI8571128.1"/>
    <property type="molecule type" value="Genomic_DNA"/>
</dbReference>
<gene>
    <name evidence="1" type="ORF">RHMOL_Rhmol01G0094300</name>
</gene>
<keyword evidence="2" id="KW-1185">Reference proteome</keyword>
<comment type="caution">
    <text evidence="1">The sequence shown here is derived from an EMBL/GenBank/DDBJ whole genome shotgun (WGS) entry which is preliminary data.</text>
</comment>
<evidence type="ECO:0000313" key="2">
    <source>
        <dbReference type="Proteomes" id="UP001062846"/>
    </source>
</evidence>
<name>A0ACC0PZD6_RHOML</name>
<organism evidence="1 2">
    <name type="scientific">Rhododendron molle</name>
    <name type="common">Chinese azalea</name>
    <name type="synonym">Azalea mollis</name>
    <dbReference type="NCBI Taxonomy" id="49168"/>
    <lineage>
        <taxon>Eukaryota</taxon>
        <taxon>Viridiplantae</taxon>
        <taxon>Streptophyta</taxon>
        <taxon>Embryophyta</taxon>
        <taxon>Tracheophyta</taxon>
        <taxon>Spermatophyta</taxon>
        <taxon>Magnoliopsida</taxon>
        <taxon>eudicotyledons</taxon>
        <taxon>Gunneridae</taxon>
        <taxon>Pentapetalae</taxon>
        <taxon>asterids</taxon>
        <taxon>Ericales</taxon>
        <taxon>Ericaceae</taxon>
        <taxon>Ericoideae</taxon>
        <taxon>Rhodoreae</taxon>
        <taxon>Rhododendron</taxon>
    </lineage>
</organism>
<protein>
    <submittedName>
        <fullName evidence="1">Uncharacterized protein</fullName>
    </submittedName>
</protein>
<dbReference type="Proteomes" id="UP001062846">
    <property type="component" value="Chromosome 1"/>
</dbReference>
<accession>A0ACC0PZD6</accession>
<evidence type="ECO:0000313" key="1">
    <source>
        <dbReference type="EMBL" id="KAI8571128.1"/>
    </source>
</evidence>